<organism evidence="1 2">
    <name type="scientific">Flavivirga aquatica</name>
    <dbReference type="NCBI Taxonomy" id="1849968"/>
    <lineage>
        <taxon>Bacteria</taxon>
        <taxon>Pseudomonadati</taxon>
        <taxon>Bacteroidota</taxon>
        <taxon>Flavobacteriia</taxon>
        <taxon>Flavobacteriales</taxon>
        <taxon>Flavobacteriaceae</taxon>
        <taxon>Flavivirga</taxon>
    </lineage>
</organism>
<comment type="caution">
    <text evidence="1">The sequence shown here is derived from an EMBL/GenBank/DDBJ whole genome shotgun (WGS) entry which is preliminary data.</text>
</comment>
<reference evidence="1 2" key="1">
    <citation type="submission" date="2016-05" db="EMBL/GenBank/DDBJ databases">
        <title>Draft Genome Sequence of Algibacter sp. Strain SK-16 Isolated from the Surface Water of Aburatsubo Inlet.</title>
        <authorList>
            <person name="Wong S.-K."/>
            <person name="Yoshizawa S."/>
            <person name="Nakajima Y."/>
            <person name="Ogura Y."/>
            <person name="Tetsuya H."/>
            <person name="Hamasaki K."/>
        </authorList>
    </citation>
    <scope>NUCLEOTIDE SEQUENCE [LARGE SCALE GENOMIC DNA]</scope>
    <source>
        <strain evidence="1 2">SK-16</strain>
    </source>
</reference>
<keyword evidence="2" id="KW-1185">Reference proteome</keyword>
<dbReference type="InterPro" id="IPR016776">
    <property type="entry name" value="ApeP-like_dehydratase"/>
</dbReference>
<dbReference type="Pfam" id="PF22817">
    <property type="entry name" value="ApeP-like"/>
    <property type="match status" value="1"/>
</dbReference>
<dbReference type="Proteomes" id="UP000095713">
    <property type="component" value="Unassembled WGS sequence"/>
</dbReference>
<sequence length="154" mass="17266">MIDLDKIDVSNFLPHRPPFLMVDKVLTLNDEQVSTLFKIKEDNLFIENNYFNEIGLVENAAQTCSSIVGKSFFNDDDIKGEGANLIGFISAIKKVTIFSCPIVGNTIISKAKLTSRYDTNNYSICSLECNIYEEETLLLSCVMNLVIKDLKIAL</sequence>
<dbReference type="InterPro" id="IPR029069">
    <property type="entry name" value="HotDog_dom_sf"/>
</dbReference>
<evidence type="ECO:0000313" key="1">
    <source>
        <dbReference type="EMBL" id="OEK09615.1"/>
    </source>
</evidence>
<dbReference type="RefSeq" id="WP_069829050.1">
    <property type="nucleotide sequence ID" value="NZ_MDJD01000007.1"/>
</dbReference>
<dbReference type="STRING" id="1849968.A8C32_13010"/>
<dbReference type="SUPFAM" id="SSF54637">
    <property type="entry name" value="Thioesterase/thiol ester dehydrase-isomerase"/>
    <property type="match status" value="1"/>
</dbReference>
<dbReference type="OrthoDB" id="826697at2"/>
<name>A0A1E5TE23_9FLAO</name>
<gene>
    <name evidence="1" type="ORF">A8C32_13010</name>
</gene>
<evidence type="ECO:0000313" key="2">
    <source>
        <dbReference type="Proteomes" id="UP000095713"/>
    </source>
</evidence>
<proteinExistence type="predicted"/>
<accession>A0A1E5TE23</accession>
<dbReference type="EMBL" id="MDJD01000007">
    <property type="protein sequence ID" value="OEK09615.1"/>
    <property type="molecule type" value="Genomic_DNA"/>
</dbReference>
<dbReference type="Gene3D" id="3.10.129.10">
    <property type="entry name" value="Hotdog Thioesterase"/>
    <property type="match status" value="1"/>
</dbReference>
<protein>
    <submittedName>
        <fullName evidence="1">ABC transporter permease</fullName>
    </submittedName>
</protein>
<dbReference type="AlphaFoldDB" id="A0A1E5TE23"/>